<dbReference type="Pfam" id="PF07690">
    <property type="entry name" value="MFS_1"/>
    <property type="match status" value="1"/>
</dbReference>
<feature type="transmembrane region" description="Helical" evidence="6">
    <location>
        <begin position="174"/>
        <end position="193"/>
    </location>
</feature>
<reference evidence="8 9" key="1">
    <citation type="journal article" date="2018" name="Evol. Lett.">
        <title>Horizontal gene cluster transfer increased hallucinogenic mushroom diversity.</title>
        <authorList>
            <person name="Reynolds H.T."/>
            <person name="Vijayakumar V."/>
            <person name="Gluck-Thaler E."/>
            <person name="Korotkin H.B."/>
            <person name="Matheny P.B."/>
            <person name="Slot J.C."/>
        </authorList>
    </citation>
    <scope>NUCLEOTIDE SEQUENCE [LARGE SCALE GENOMIC DNA]</scope>
    <source>
        <strain evidence="8 9">2631</strain>
    </source>
</reference>
<evidence type="ECO:0000313" key="8">
    <source>
        <dbReference type="EMBL" id="PPQ81940.1"/>
    </source>
</evidence>
<feature type="transmembrane region" description="Helical" evidence="6">
    <location>
        <begin position="144"/>
        <end position="162"/>
    </location>
</feature>
<dbReference type="STRING" id="93625.A0A409WTU4"/>
<dbReference type="PANTHER" id="PTHR23502">
    <property type="entry name" value="MAJOR FACILITATOR SUPERFAMILY"/>
    <property type="match status" value="1"/>
</dbReference>
<keyword evidence="3 6" id="KW-1133">Transmembrane helix</keyword>
<dbReference type="CDD" id="cd17323">
    <property type="entry name" value="MFS_Tpo1_MDR_like"/>
    <property type="match status" value="1"/>
</dbReference>
<dbReference type="PANTHER" id="PTHR23502:SF23">
    <property type="entry name" value="FLUCONAZOLE RESISTANCE PROTEIN 1"/>
    <property type="match status" value="1"/>
</dbReference>
<feature type="transmembrane region" description="Helical" evidence="6">
    <location>
        <begin position="267"/>
        <end position="287"/>
    </location>
</feature>
<gene>
    <name evidence="8" type="ORF">CVT25_013788</name>
</gene>
<organism evidence="8 9">
    <name type="scientific">Psilocybe cyanescens</name>
    <dbReference type="NCBI Taxonomy" id="93625"/>
    <lineage>
        <taxon>Eukaryota</taxon>
        <taxon>Fungi</taxon>
        <taxon>Dikarya</taxon>
        <taxon>Basidiomycota</taxon>
        <taxon>Agaricomycotina</taxon>
        <taxon>Agaricomycetes</taxon>
        <taxon>Agaricomycetidae</taxon>
        <taxon>Agaricales</taxon>
        <taxon>Agaricineae</taxon>
        <taxon>Strophariaceae</taxon>
        <taxon>Psilocybe</taxon>
    </lineage>
</organism>
<evidence type="ECO:0000256" key="3">
    <source>
        <dbReference type="ARBA" id="ARBA00022989"/>
    </source>
</evidence>
<keyword evidence="4 6" id="KW-0472">Membrane</keyword>
<comment type="caution">
    <text evidence="8">The sequence shown here is derived from an EMBL/GenBank/DDBJ whole genome shotgun (WGS) entry which is preliminary data.</text>
</comment>
<dbReference type="GO" id="GO:0005886">
    <property type="term" value="C:plasma membrane"/>
    <property type="evidence" value="ECO:0007669"/>
    <property type="project" value="TreeGrafter"/>
</dbReference>
<feature type="transmembrane region" description="Helical" evidence="6">
    <location>
        <begin position="104"/>
        <end position="124"/>
    </location>
</feature>
<feature type="transmembrane region" description="Helical" evidence="6">
    <location>
        <begin position="199"/>
        <end position="220"/>
    </location>
</feature>
<dbReference type="Gene3D" id="1.20.1720.10">
    <property type="entry name" value="Multidrug resistance protein D"/>
    <property type="match status" value="1"/>
</dbReference>
<dbReference type="InterPro" id="IPR036259">
    <property type="entry name" value="MFS_trans_sf"/>
</dbReference>
<dbReference type="FunCoup" id="A0A409WTU4">
    <property type="interactions" value="14"/>
</dbReference>
<proteinExistence type="predicted"/>
<feature type="transmembrane region" description="Helical" evidence="6">
    <location>
        <begin position="450"/>
        <end position="475"/>
    </location>
</feature>
<dbReference type="Proteomes" id="UP000283269">
    <property type="component" value="Unassembled WGS sequence"/>
</dbReference>
<evidence type="ECO:0000259" key="7">
    <source>
        <dbReference type="PROSITE" id="PS50850"/>
    </source>
</evidence>
<dbReference type="InterPro" id="IPR020846">
    <property type="entry name" value="MFS_dom"/>
</dbReference>
<comment type="subcellular location">
    <subcellularLocation>
        <location evidence="1">Membrane</location>
        <topology evidence="1">Multi-pass membrane protein</topology>
    </subcellularLocation>
</comment>
<feature type="region of interest" description="Disordered" evidence="5">
    <location>
        <begin position="15"/>
        <end position="84"/>
    </location>
</feature>
<dbReference type="InParanoid" id="A0A409WTU4"/>
<accession>A0A409WTU4</accession>
<evidence type="ECO:0000313" key="9">
    <source>
        <dbReference type="Proteomes" id="UP000283269"/>
    </source>
</evidence>
<evidence type="ECO:0000256" key="2">
    <source>
        <dbReference type="ARBA" id="ARBA00022692"/>
    </source>
</evidence>
<keyword evidence="2 6" id="KW-0812">Transmembrane</keyword>
<dbReference type="InterPro" id="IPR011701">
    <property type="entry name" value="MFS"/>
</dbReference>
<dbReference type="GO" id="GO:0015244">
    <property type="term" value="F:fluconazole transmembrane transporter activity"/>
    <property type="evidence" value="ECO:0007669"/>
    <property type="project" value="TreeGrafter"/>
</dbReference>
<protein>
    <recommendedName>
        <fullName evidence="7">Major facilitator superfamily (MFS) profile domain-containing protein</fullName>
    </recommendedName>
</protein>
<feature type="transmembrane region" description="Helical" evidence="6">
    <location>
        <begin position="482"/>
        <end position="504"/>
    </location>
</feature>
<feature type="transmembrane region" description="Helical" evidence="6">
    <location>
        <begin position="423"/>
        <end position="444"/>
    </location>
</feature>
<evidence type="ECO:0000256" key="1">
    <source>
        <dbReference type="ARBA" id="ARBA00004141"/>
    </source>
</evidence>
<sequence length="547" mass="60269">MSDIFRDSTVGSLLNTLSNGRLFPHPDQRPEWVLPENLRNPPAGRSSDDTHIDKPRAPSTKSSTELEKGPAEVTEKPVQDKPVVGWYDDNDQENPMNWSLTKRCFVVAMTCLLTTSVYTGSAIYTASIPDVMETFNVSQTAATAGLSLYVIAYGIGPMFFSPLSEIPSIGRRPIYIITLIIFVALQVPTLYANNIHTLLAMRFFSGFFGSPALASGGATIQDMFHFIKLPNAMVLWSVTALCGPPIPLALLGPIMGGYAAAANGWKWPIYELLWLTGFTLLLLIFWFPETNAETILLQRAKRIRKRTQMEHLTSESEAKQAHLSASSIIFESLLRPFQLMTEPVILYLNLYIALGYAIFYLWFEAFPLVYIDIYHFSLGASALPFLGLLLTAILTGICYLVYNKYVIEATFLRTGAIIPESRLTIALFAAPFGPIALFIFGWTARESIPWIAPTIGAALFLPGLFLVFQGAVVYLPMSYPRYAASILAGNGLARALLGGAFPSLYTSLGIGGGCSLLAGITIAFWPGLWYLWKNGAKIRAKSKYANF</sequence>
<feature type="compositionally biased region" description="Basic and acidic residues" evidence="5">
    <location>
        <begin position="46"/>
        <end position="56"/>
    </location>
</feature>
<feature type="transmembrane region" description="Helical" evidence="6">
    <location>
        <begin position="383"/>
        <end position="402"/>
    </location>
</feature>
<feature type="compositionally biased region" description="Basic and acidic residues" evidence="5">
    <location>
        <begin position="64"/>
        <end position="79"/>
    </location>
</feature>
<dbReference type="SUPFAM" id="SSF103473">
    <property type="entry name" value="MFS general substrate transporter"/>
    <property type="match status" value="1"/>
</dbReference>
<dbReference type="AlphaFoldDB" id="A0A409WTU4"/>
<evidence type="ECO:0000256" key="6">
    <source>
        <dbReference type="SAM" id="Phobius"/>
    </source>
</evidence>
<evidence type="ECO:0000256" key="4">
    <source>
        <dbReference type="ARBA" id="ARBA00023136"/>
    </source>
</evidence>
<keyword evidence="9" id="KW-1185">Reference proteome</keyword>
<dbReference type="OrthoDB" id="3357846at2759"/>
<dbReference type="GO" id="GO:1990961">
    <property type="term" value="P:xenobiotic detoxification by transmembrane export across the plasma membrane"/>
    <property type="evidence" value="ECO:0007669"/>
    <property type="project" value="TreeGrafter"/>
</dbReference>
<feature type="transmembrane region" description="Helical" evidence="6">
    <location>
        <begin position="510"/>
        <end position="532"/>
    </location>
</feature>
<dbReference type="EMBL" id="NHYD01003195">
    <property type="protein sequence ID" value="PPQ81940.1"/>
    <property type="molecule type" value="Genomic_DNA"/>
</dbReference>
<feature type="domain" description="Major facilitator superfamily (MFS) profile" evidence="7">
    <location>
        <begin position="105"/>
        <end position="547"/>
    </location>
</feature>
<evidence type="ECO:0000256" key="5">
    <source>
        <dbReference type="SAM" id="MobiDB-lite"/>
    </source>
</evidence>
<name>A0A409WTU4_PSICY</name>
<dbReference type="PROSITE" id="PS50850">
    <property type="entry name" value="MFS"/>
    <property type="match status" value="1"/>
</dbReference>
<feature type="transmembrane region" description="Helical" evidence="6">
    <location>
        <begin position="344"/>
        <end position="363"/>
    </location>
</feature>
<feature type="transmembrane region" description="Helical" evidence="6">
    <location>
        <begin position="232"/>
        <end position="255"/>
    </location>
</feature>